<proteinExistence type="predicted"/>
<dbReference type="OrthoDB" id="4747530at2"/>
<gene>
    <name evidence="1" type="ORF">FQP90_13740</name>
</gene>
<sequence length="163" mass="18586">MAGDYAQMRRDIWGDSDWTDLSPMAQWLYWVITTDPKIELTGVADWRPKRMLKKAAALTVDLFEAAAEELQAKAFIVVDEDTEEVMIRTYVKHDDLLKSPNMGRAIARLYPTIASKTLRGVLVHELHKLRDEQPDLKGFPALAQVMMNARIDARELVAERFAA</sequence>
<dbReference type="Proteomes" id="UP000316500">
    <property type="component" value="Unassembled WGS sequence"/>
</dbReference>
<reference evidence="1 2" key="1">
    <citation type="submission" date="2019-07" db="EMBL/GenBank/DDBJ databases">
        <title>Diversity of Bacteria from Kongsfjorden, Arctic.</title>
        <authorList>
            <person name="Yu Y."/>
        </authorList>
    </citation>
    <scope>NUCLEOTIDE SEQUENCE [LARGE SCALE GENOMIC DNA]</scope>
    <source>
        <strain evidence="1 2">SM1928</strain>
    </source>
</reference>
<evidence type="ECO:0000313" key="2">
    <source>
        <dbReference type="Proteomes" id="UP000316500"/>
    </source>
</evidence>
<name>A0A558GXJ0_PAENT</name>
<dbReference type="RefSeq" id="WP_144651403.1">
    <property type="nucleotide sequence ID" value="NZ_VNFK01000010.1"/>
</dbReference>
<organism evidence="1 2">
    <name type="scientific">Paenarthrobacter nitroguajacolicus</name>
    <name type="common">Arthrobacter nitroguajacolicus</name>
    <dbReference type="NCBI Taxonomy" id="211146"/>
    <lineage>
        <taxon>Bacteria</taxon>
        <taxon>Bacillati</taxon>
        <taxon>Actinomycetota</taxon>
        <taxon>Actinomycetes</taxon>
        <taxon>Micrococcales</taxon>
        <taxon>Micrococcaceae</taxon>
        <taxon>Paenarthrobacter</taxon>
    </lineage>
</organism>
<accession>A0A558GXJ0</accession>
<evidence type="ECO:0000313" key="1">
    <source>
        <dbReference type="EMBL" id="TVU61598.1"/>
    </source>
</evidence>
<comment type="caution">
    <text evidence="1">The sequence shown here is derived from an EMBL/GenBank/DDBJ whole genome shotgun (WGS) entry which is preliminary data.</text>
</comment>
<protein>
    <submittedName>
        <fullName evidence="1">Uncharacterized protein</fullName>
    </submittedName>
</protein>
<dbReference type="EMBL" id="VNFK01000010">
    <property type="protein sequence ID" value="TVU61598.1"/>
    <property type="molecule type" value="Genomic_DNA"/>
</dbReference>
<dbReference type="AlphaFoldDB" id="A0A558GXJ0"/>